<organism evidence="4 5">
    <name type="scientific">Pantherophis guttatus</name>
    <name type="common">Corn snake</name>
    <name type="synonym">Elaphe guttata</name>
    <dbReference type="NCBI Taxonomy" id="94885"/>
    <lineage>
        <taxon>Eukaryota</taxon>
        <taxon>Metazoa</taxon>
        <taxon>Chordata</taxon>
        <taxon>Craniata</taxon>
        <taxon>Vertebrata</taxon>
        <taxon>Euteleostomi</taxon>
        <taxon>Lepidosauria</taxon>
        <taxon>Squamata</taxon>
        <taxon>Bifurcata</taxon>
        <taxon>Unidentata</taxon>
        <taxon>Episquamata</taxon>
        <taxon>Toxicofera</taxon>
        <taxon>Serpentes</taxon>
        <taxon>Colubroidea</taxon>
        <taxon>Colubridae</taxon>
        <taxon>Colubrinae</taxon>
        <taxon>Pantherophis</taxon>
    </lineage>
</organism>
<feature type="compositionally biased region" description="Polar residues" evidence="1">
    <location>
        <begin position="270"/>
        <end position="295"/>
    </location>
</feature>
<dbReference type="RefSeq" id="XP_060542311.1">
    <property type="nucleotide sequence ID" value="XM_060686328.1"/>
</dbReference>
<dbReference type="GeneID" id="117663742"/>
<evidence type="ECO:0000256" key="1">
    <source>
        <dbReference type="SAM" id="MobiDB-lite"/>
    </source>
</evidence>
<dbReference type="Proteomes" id="UP001652622">
    <property type="component" value="Unplaced"/>
</dbReference>
<keyword evidence="2" id="KW-1133">Transmembrane helix</keyword>
<keyword evidence="3" id="KW-0732">Signal</keyword>
<feature type="chain" id="PRO_5045745686" evidence="3">
    <location>
        <begin position="24"/>
        <end position="307"/>
    </location>
</feature>
<keyword evidence="2" id="KW-0812">Transmembrane</keyword>
<keyword evidence="2" id="KW-0472">Membrane</keyword>
<sequence>MNLGNPFLIKFLMILFSLEGSVSENVKIHSYIGNQIILPRPRPSSRPHILIWTKDSMFIADRTANKITMSTKQPDKYHLFLNGTLKINRLKKMDAGNYTVKAYNKYGQELFNELIMLQVDELPLKLDELCSQRILTCEVKSSEEPKPKFKLFQDSKEMFVQPVYDNGTWKVTLQLKVLSGKFRCEVDVNSGKNHTEKQITCPGEDLPDSVPIFLILIIMGSVVTLMIFLALIIYCIRRKNAKRREREAEEYALQIQIENHMQQRKLPEISVSSGCNPQSQKSRLPPSELQQQVAPSKSCPHPKPPDA</sequence>
<dbReference type="InterPro" id="IPR015632">
    <property type="entry name" value="CD2"/>
</dbReference>
<evidence type="ECO:0000256" key="3">
    <source>
        <dbReference type="SAM" id="SignalP"/>
    </source>
</evidence>
<dbReference type="InterPro" id="IPR013783">
    <property type="entry name" value="Ig-like_fold"/>
</dbReference>
<accession>A0ABM3Z1R5</accession>
<protein>
    <submittedName>
        <fullName evidence="5">T-cell surface antigen CD2-like</fullName>
    </submittedName>
</protein>
<keyword evidence="4" id="KW-1185">Reference proteome</keyword>
<evidence type="ECO:0000256" key="2">
    <source>
        <dbReference type="SAM" id="Phobius"/>
    </source>
</evidence>
<dbReference type="PRINTS" id="PR01870">
    <property type="entry name" value="CD2ANTIGEN"/>
</dbReference>
<dbReference type="SUPFAM" id="SSF48726">
    <property type="entry name" value="Immunoglobulin"/>
    <property type="match status" value="1"/>
</dbReference>
<gene>
    <name evidence="5" type="primary">LOC117663742</name>
</gene>
<feature type="transmembrane region" description="Helical" evidence="2">
    <location>
        <begin position="212"/>
        <end position="236"/>
    </location>
</feature>
<reference evidence="5" key="1">
    <citation type="submission" date="2025-08" db="UniProtKB">
        <authorList>
            <consortium name="RefSeq"/>
        </authorList>
    </citation>
    <scope>IDENTIFICATION</scope>
    <source>
        <tissue evidence="5">Blood</tissue>
    </source>
</reference>
<evidence type="ECO:0000313" key="4">
    <source>
        <dbReference type="Proteomes" id="UP001652622"/>
    </source>
</evidence>
<evidence type="ECO:0000313" key="5">
    <source>
        <dbReference type="RefSeq" id="XP_060542311.1"/>
    </source>
</evidence>
<dbReference type="CDD" id="cd00096">
    <property type="entry name" value="Ig"/>
    <property type="match status" value="1"/>
</dbReference>
<proteinExistence type="predicted"/>
<dbReference type="InterPro" id="IPR036179">
    <property type="entry name" value="Ig-like_dom_sf"/>
</dbReference>
<name>A0ABM3Z1R5_PANGU</name>
<feature type="region of interest" description="Disordered" evidence="1">
    <location>
        <begin position="268"/>
        <end position="307"/>
    </location>
</feature>
<dbReference type="Gene3D" id="2.60.40.10">
    <property type="entry name" value="Immunoglobulins"/>
    <property type="match status" value="2"/>
</dbReference>
<feature type="signal peptide" evidence="3">
    <location>
        <begin position="1"/>
        <end position="23"/>
    </location>
</feature>